<evidence type="ECO:0000313" key="4">
    <source>
        <dbReference type="Proteomes" id="UP000748752"/>
    </source>
</evidence>
<dbReference type="Gene3D" id="3.40.50.620">
    <property type="entry name" value="HUPs"/>
    <property type="match status" value="1"/>
</dbReference>
<evidence type="ECO:0000259" key="2">
    <source>
        <dbReference type="Pfam" id="PF00582"/>
    </source>
</evidence>
<evidence type="ECO:0000256" key="1">
    <source>
        <dbReference type="ARBA" id="ARBA00008791"/>
    </source>
</evidence>
<proteinExistence type="inferred from homology"/>
<dbReference type="CDD" id="cd00293">
    <property type="entry name" value="USP-like"/>
    <property type="match status" value="1"/>
</dbReference>
<dbReference type="Proteomes" id="UP000748752">
    <property type="component" value="Unassembled WGS sequence"/>
</dbReference>
<comment type="caution">
    <text evidence="3">The sequence shown here is derived from an EMBL/GenBank/DDBJ whole genome shotgun (WGS) entry which is preliminary data.</text>
</comment>
<dbReference type="RefSeq" id="WP_200238726.1">
    <property type="nucleotide sequence ID" value="NZ_NRRV01000033.1"/>
</dbReference>
<gene>
    <name evidence="3" type="ORF">CKO31_14115</name>
</gene>
<sequence length="160" mass="17402">MSDKHETGPILVPVDFSAPSEAALLLGVELGRCLQRRLLVLHVVHDPGSMPGYYSQALKQKHLARIEDGAADMLDDFLKRVVKAHGDLVKRKQLDSMLVTGLPSSRILEVAKKSDAAMIVIGSKGLTGWKHLMIGSVAEQVVHLAPIPVTVVKSDRKKRG</sequence>
<dbReference type="PRINTS" id="PR01438">
    <property type="entry name" value="UNVRSLSTRESS"/>
</dbReference>
<name>A0ABS1CIT6_9GAMM</name>
<keyword evidence="4" id="KW-1185">Reference proteome</keyword>
<dbReference type="InterPro" id="IPR006016">
    <property type="entry name" value="UspA"/>
</dbReference>
<comment type="similarity">
    <text evidence="1">Belongs to the universal stress protein A family.</text>
</comment>
<protein>
    <submittedName>
        <fullName evidence="3">Universal stress protein UspA</fullName>
    </submittedName>
</protein>
<dbReference type="InterPro" id="IPR014729">
    <property type="entry name" value="Rossmann-like_a/b/a_fold"/>
</dbReference>
<dbReference type="PANTHER" id="PTHR46268:SF6">
    <property type="entry name" value="UNIVERSAL STRESS PROTEIN UP12"/>
    <property type="match status" value="1"/>
</dbReference>
<dbReference type="Pfam" id="PF00582">
    <property type="entry name" value="Usp"/>
    <property type="match status" value="1"/>
</dbReference>
<organism evidence="3 4">
    <name type="scientific">Thiohalocapsa halophila</name>
    <dbReference type="NCBI Taxonomy" id="69359"/>
    <lineage>
        <taxon>Bacteria</taxon>
        <taxon>Pseudomonadati</taxon>
        <taxon>Pseudomonadota</taxon>
        <taxon>Gammaproteobacteria</taxon>
        <taxon>Chromatiales</taxon>
        <taxon>Chromatiaceae</taxon>
        <taxon>Thiohalocapsa</taxon>
    </lineage>
</organism>
<evidence type="ECO:0000313" key="3">
    <source>
        <dbReference type="EMBL" id="MBK1631851.1"/>
    </source>
</evidence>
<dbReference type="EMBL" id="NRRV01000033">
    <property type="protein sequence ID" value="MBK1631851.1"/>
    <property type="molecule type" value="Genomic_DNA"/>
</dbReference>
<dbReference type="InterPro" id="IPR006015">
    <property type="entry name" value="Universal_stress_UspA"/>
</dbReference>
<reference evidence="3 4" key="1">
    <citation type="journal article" date="2020" name="Microorganisms">
        <title>Osmotic Adaptation and Compatible Solute Biosynthesis of Phototrophic Bacteria as Revealed from Genome Analyses.</title>
        <authorList>
            <person name="Imhoff J.F."/>
            <person name="Rahn T."/>
            <person name="Kunzel S."/>
            <person name="Keller A."/>
            <person name="Neulinger S.C."/>
        </authorList>
    </citation>
    <scope>NUCLEOTIDE SEQUENCE [LARGE SCALE GENOMIC DNA]</scope>
    <source>
        <strain evidence="3 4">DSM 6210</strain>
    </source>
</reference>
<dbReference type="SUPFAM" id="SSF52402">
    <property type="entry name" value="Adenine nucleotide alpha hydrolases-like"/>
    <property type="match status" value="1"/>
</dbReference>
<accession>A0ABS1CIT6</accession>
<feature type="domain" description="UspA" evidence="2">
    <location>
        <begin position="9"/>
        <end position="153"/>
    </location>
</feature>
<dbReference type="PANTHER" id="PTHR46268">
    <property type="entry name" value="STRESS RESPONSE PROTEIN NHAX"/>
    <property type="match status" value="1"/>
</dbReference>